<feature type="transmembrane region" description="Helical" evidence="6">
    <location>
        <begin position="1440"/>
        <end position="1461"/>
    </location>
</feature>
<dbReference type="PANTHER" id="PTHR42648">
    <property type="entry name" value="TRANSPOSASE, PUTATIVE-RELATED"/>
    <property type="match status" value="1"/>
</dbReference>
<dbReference type="Pfam" id="PF00665">
    <property type="entry name" value="rve"/>
    <property type="match status" value="1"/>
</dbReference>
<dbReference type="InterPro" id="IPR036397">
    <property type="entry name" value="RNaseH_sf"/>
</dbReference>
<evidence type="ECO:0000259" key="8">
    <source>
        <dbReference type="PROSITE" id="PS50994"/>
    </source>
</evidence>
<proteinExistence type="predicted"/>
<protein>
    <recommendedName>
        <fullName evidence="10">Integrase catalytic domain-containing protein</fullName>
    </recommendedName>
</protein>
<evidence type="ECO:0000256" key="1">
    <source>
        <dbReference type="ARBA" id="ARBA00022670"/>
    </source>
</evidence>
<dbReference type="SMART" id="SM00220">
    <property type="entry name" value="S_TKc"/>
    <property type="match status" value="1"/>
</dbReference>
<evidence type="ECO:0000259" key="7">
    <source>
        <dbReference type="PROSITE" id="PS50011"/>
    </source>
</evidence>
<feature type="region of interest" description="Disordered" evidence="5">
    <location>
        <begin position="238"/>
        <end position="304"/>
    </location>
</feature>
<dbReference type="GO" id="GO:0046872">
    <property type="term" value="F:metal ion binding"/>
    <property type="evidence" value="ECO:0007669"/>
    <property type="project" value="UniProtKB-KW"/>
</dbReference>
<keyword evidence="6" id="KW-0812">Transmembrane</keyword>
<keyword evidence="4" id="KW-0378">Hydrolase</keyword>
<sequence>MDSTTNPAQNAFNTATSQSPLMLLNNMSNLMSTKLDSSNYMIWKLQISAVLDAYSVIDHLDGSTSQPSQFLISETGMQSVNPAFLIWKKKDKALLTLLYSTLSSPVLAMVVGLSTSQEVWDKLEERFTCTARANVLNLKLELQAIKKGNETVSSYLQRIKTVRDKLSAVGVQSDPEELLHVILKGLPKEYAPFASAIRTRDGVLSLEKLSVLLQTEEQSMQESVDPFSNSALAMFVTPNKPSNGYNGNHDYNNNRGRGGRNSFSRGRGGRSPNFTSNFNTPSFNAPQSNSQQSQSAPQAKSDRPTCQICWKQGHYAIDCYHRMDFAYQGKNPTTKLAAMASASNLQHTQSAETWLTDSGASDHISASSTNLSPQVPYHGQEQVSVGNGQQVPIQTIGNTQLHTKFHKFQLRNVLHVPRIASNLLSVHKLCLHNNCSCRFDANQLLIQDLPTGKVLYKGLSKNGVYPKHLSTFFNSAHNKTACAAQSVSPQKWQLWHSRLGHPSNKVLSSMFPSLQCNDSLTNSVKTHCIHCLASKMHQLPFPVSNKSVSSPFALIHADLWGPALIMSYTGFRYYLVLVDEFTKFTWTYLLKHKSDTFKVFTQFQAMINTQFSLPIKILRTDCGGEFTLTDFNQFCANNGIIHQLSCPHTPQQNGVAERKHRHLIQCALALLSESKLPISYWSYAVSTATHLVNRLPTPNLKQKTPWELLFHIPPDISYLRSFGCQCFPLLTPYTAHKLHPKTIPCVFLGYPSNTKGYLYLDPITKRVYTSRHVLFNENIFPGLMHKPDTSASTASAPISSDTWINTLLYLHTCSHNTAINPCLSSELCSAPIGLSQPSSDSVIPAPNPTQISIHTQPSISLTNSPTILSLPTDTARIPVSPIESNPTPSPSTNSLPPVTTVTPALSTTAAPAPFVSHSMQTRSKSGIFKPKVSYTAQVDSSLTEPTSYTAASKHPQWCTAMTEEFQALQKQGTWTLVPPPPSKNIVGCKWVYKLKYNSDGTLARHKTRLVANGFHQQYGVDFDETFSPVVKASTVRLILSLAVSLNWSLRQSDVKNAFLHGTFKEEVYMTQPQGYIDPQHPSHVCKLLKSIYGLKQAPRAWFESFTSQLLHLGFTASTADSSLFIYKHNSIIAYLLLYVDDIVLTSNTLAYLDQLVTQLSTVFDLKDLGSLHYFLGLQVTRSATDQTSPSLSIKFANTCLPLPSTHLAAAKRILRYIRGTLNHGIAFTPGPFHLSAYIDADWAGDPDDRRSTSGYIIYLGSNPITWLAKKQPTVSRSSTESEYRALAIASAELCWIRTLLKDLGIFLSLTYRFSGVIMFPPLQLPLTLKNCGASFQQYMAPMDCGFDGLFNGNSQCSNFSLAATIKGEMTYQIALKSCSHFEYAFDDACTNCTVAILDLGIGTMDRSLTSFIAVCLVYTKKNRLSFASRCKIMSFYIDSMAKAIFAIFIAAITLILLILLVKYVTKRKPLKPVQSKVTGTWSGLYRFSKAEIENAMNFGNEKVYLGRGSAGQLTNILLNDELDPKLSDFGLAKLLVMEESKVFTNVRGTIGYMDPEYMSNAKLTCASDIYSFGIVALQLLSGQKVIELDLDARDQLTRKAKDVNMGNRPLSELEDPRLRGHFNNEDFESILQIAVLCVAKSSKGRPTIDVVFEEMDKAWKNTEKEEKPGMSSSATSLSRSLEVIPV</sequence>
<gene>
    <name evidence="9" type="ORF">FSB_LOCUS26811</name>
</gene>
<evidence type="ECO:0000256" key="4">
    <source>
        <dbReference type="ARBA" id="ARBA00022801"/>
    </source>
</evidence>
<dbReference type="InterPro" id="IPR011009">
    <property type="entry name" value="Kinase-like_dom_sf"/>
</dbReference>
<feature type="domain" description="Integrase catalytic" evidence="8">
    <location>
        <begin position="547"/>
        <end position="713"/>
    </location>
</feature>
<dbReference type="SUPFAM" id="SSF56112">
    <property type="entry name" value="Protein kinase-like (PK-like)"/>
    <property type="match status" value="1"/>
</dbReference>
<dbReference type="PROSITE" id="PS50994">
    <property type="entry name" value="INTEGRASE"/>
    <property type="match status" value="1"/>
</dbReference>
<dbReference type="GO" id="GO:0006508">
    <property type="term" value="P:proteolysis"/>
    <property type="evidence" value="ECO:0007669"/>
    <property type="project" value="UniProtKB-KW"/>
</dbReference>
<dbReference type="InterPro" id="IPR000719">
    <property type="entry name" value="Prot_kinase_dom"/>
</dbReference>
<dbReference type="GO" id="GO:0003676">
    <property type="term" value="F:nucleic acid binding"/>
    <property type="evidence" value="ECO:0007669"/>
    <property type="project" value="InterPro"/>
</dbReference>
<feature type="compositionally biased region" description="Low complexity" evidence="5">
    <location>
        <begin position="1671"/>
        <end position="1680"/>
    </location>
</feature>
<dbReference type="InterPro" id="IPR054722">
    <property type="entry name" value="PolX-like_BBD"/>
</dbReference>
<evidence type="ECO:0000256" key="5">
    <source>
        <dbReference type="SAM" id="MobiDB-lite"/>
    </source>
</evidence>
<accession>A0A2N9GHN7</accession>
<dbReference type="Pfam" id="PF00069">
    <property type="entry name" value="Pkinase"/>
    <property type="match status" value="1"/>
</dbReference>
<dbReference type="InterPro" id="IPR057670">
    <property type="entry name" value="SH3_retrovirus"/>
</dbReference>
<dbReference type="InterPro" id="IPR043502">
    <property type="entry name" value="DNA/RNA_pol_sf"/>
</dbReference>
<dbReference type="SUPFAM" id="SSF56672">
    <property type="entry name" value="DNA/RNA polymerases"/>
    <property type="match status" value="1"/>
</dbReference>
<dbReference type="Gene3D" id="3.30.420.10">
    <property type="entry name" value="Ribonuclease H-like superfamily/Ribonuclease H"/>
    <property type="match status" value="1"/>
</dbReference>
<dbReference type="GO" id="GO:0004190">
    <property type="term" value="F:aspartic-type endopeptidase activity"/>
    <property type="evidence" value="ECO:0007669"/>
    <property type="project" value="UniProtKB-KW"/>
</dbReference>
<dbReference type="Pfam" id="PF07727">
    <property type="entry name" value="RVT_2"/>
    <property type="match status" value="1"/>
</dbReference>
<evidence type="ECO:0000256" key="2">
    <source>
        <dbReference type="ARBA" id="ARBA00022723"/>
    </source>
</evidence>
<dbReference type="Pfam" id="PF13976">
    <property type="entry name" value="gag_pre-integrs"/>
    <property type="match status" value="1"/>
</dbReference>
<dbReference type="InterPro" id="IPR001584">
    <property type="entry name" value="Integrase_cat-core"/>
</dbReference>
<dbReference type="CDD" id="cd09272">
    <property type="entry name" value="RNase_HI_RT_Ty1"/>
    <property type="match status" value="1"/>
</dbReference>
<evidence type="ECO:0000313" key="9">
    <source>
        <dbReference type="EMBL" id="SPC98929.1"/>
    </source>
</evidence>
<dbReference type="PROSITE" id="PS50011">
    <property type="entry name" value="PROTEIN_KINASE_DOM"/>
    <property type="match status" value="1"/>
</dbReference>
<dbReference type="Gene3D" id="1.10.510.10">
    <property type="entry name" value="Transferase(Phosphotransferase) domain 1"/>
    <property type="match status" value="1"/>
</dbReference>
<dbReference type="InterPro" id="IPR013103">
    <property type="entry name" value="RVT_2"/>
</dbReference>
<evidence type="ECO:0000256" key="3">
    <source>
        <dbReference type="ARBA" id="ARBA00022750"/>
    </source>
</evidence>
<dbReference type="Pfam" id="PF25597">
    <property type="entry name" value="SH3_retrovirus"/>
    <property type="match status" value="1"/>
</dbReference>
<dbReference type="EMBL" id="OIVN01001919">
    <property type="protein sequence ID" value="SPC98929.1"/>
    <property type="molecule type" value="Genomic_DNA"/>
</dbReference>
<feature type="domain" description="Protein kinase" evidence="7">
    <location>
        <begin position="1390"/>
        <end position="1660"/>
    </location>
</feature>
<organism evidence="9">
    <name type="scientific">Fagus sylvatica</name>
    <name type="common">Beechnut</name>
    <dbReference type="NCBI Taxonomy" id="28930"/>
    <lineage>
        <taxon>Eukaryota</taxon>
        <taxon>Viridiplantae</taxon>
        <taxon>Streptophyta</taxon>
        <taxon>Embryophyta</taxon>
        <taxon>Tracheophyta</taxon>
        <taxon>Spermatophyta</taxon>
        <taxon>Magnoliopsida</taxon>
        <taxon>eudicotyledons</taxon>
        <taxon>Gunneridae</taxon>
        <taxon>Pentapetalae</taxon>
        <taxon>rosids</taxon>
        <taxon>fabids</taxon>
        <taxon>Fagales</taxon>
        <taxon>Fagaceae</taxon>
        <taxon>Fagus</taxon>
    </lineage>
</organism>
<dbReference type="GO" id="GO:0004672">
    <property type="term" value="F:protein kinase activity"/>
    <property type="evidence" value="ECO:0007669"/>
    <property type="project" value="InterPro"/>
</dbReference>
<feature type="compositionally biased region" description="Low complexity" evidence="5">
    <location>
        <begin position="242"/>
        <end position="299"/>
    </location>
</feature>
<dbReference type="Pfam" id="PF22936">
    <property type="entry name" value="Pol_BBD"/>
    <property type="match status" value="1"/>
</dbReference>
<keyword evidence="1" id="KW-0645">Protease</keyword>
<keyword evidence="6" id="KW-1133">Transmembrane helix</keyword>
<evidence type="ECO:0000256" key="6">
    <source>
        <dbReference type="SAM" id="Phobius"/>
    </source>
</evidence>
<dbReference type="PANTHER" id="PTHR42648:SF26">
    <property type="entry name" value="INTEGRASE CATALYTIC DOMAIN-CONTAINING PROTEIN"/>
    <property type="match status" value="1"/>
</dbReference>
<reference evidence="9" key="1">
    <citation type="submission" date="2018-02" db="EMBL/GenBank/DDBJ databases">
        <authorList>
            <person name="Cohen D.B."/>
            <person name="Kent A.D."/>
        </authorList>
    </citation>
    <scope>NUCLEOTIDE SEQUENCE</scope>
</reference>
<evidence type="ECO:0008006" key="10">
    <source>
        <dbReference type="Google" id="ProtNLM"/>
    </source>
</evidence>
<keyword evidence="3" id="KW-0064">Aspartyl protease</keyword>
<dbReference type="Pfam" id="PF14223">
    <property type="entry name" value="Retrotran_gag_2"/>
    <property type="match status" value="1"/>
</dbReference>
<dbReference type="SUPFAM" id="SSF53098">
    <property type="entry name" value="Ribonuclease H-like"/>
    <property type="match status" value="1"/>
</dbReference>
<keyword evidence="6" id="KW-0472">Membrane</keyword>
<keyword evidence="2" id="KW-0479">Metal-binding</keyword>
<name>A0A2N9GHN7_FAGSY</name>
<dbReference type="InterPro" id="IPR012337">
    <property type="entry name" value="RNaseH-like_sf"/>
</dbReference>
<dbReference type="GO" id="GO:0015074">
    <property type="term" value="P:DNA integration"/>
    <property type="evidence" value="ECO:0007669"/>
    <property type="project" value="InterPro"/>
</dbReference>
<dbReference type="GO" id="GO:0005524">
    <property type="term" value="F:ATP binding"/>
    <property type="evidence" value="ECO:0007669"/>
    <property type="project" value="InterPro"/>
</dbReference>
<dbReference type="InterPro" id="IPR039537">
    <property type="entry name" value="Retrotran_Ty1/copia-like"/>
</dbReference>
<dbReference type="InterPro" id="IPR025724">
    <property type="entry name" value="GAG-pre-integrase_dom"/>
</dbReference>
<feature type="region of interest" description="Disordered" evidence="5">
    <location>
        <begin position="1660"/>
        <end position="1686"/>
    </location>
</feature>